<name>A0A0J9USL3_FUSO4</name>
<reference evidence="1" key="1">
    <citation type="submission" date="2007-04" db="EMBL/GenBank/DDBJ databases">
        <authorList>
            <consortium name="The Broad Institute Genome Sequencing Platform"/>
            <person name="Birren B."/>
            <person name="Lander E."/>
            <person name="Galagan J."/>
            <person name="Nusbaum C."/>
            <person name="Devon K."/>
            <person name="Ma L.-J."/>
            <person name="Jaffe D."/>
            <person name="Butler J."/>
            <person name="Alvarez P."/>
            <person name="Gnerre S."/>
            <person name="Grabherr M."/>
            <person name="Kleber M."/>
            <person name="Mauceli E."/>
            <person name="Brockman W."/>
            <person name="MacCallum I.A."/>
            <person name="Young S."/>
            <person name="LaButti K."/>
            <person name="DeCaprio D."/>
            <person name="Crawford M."/>
            <person name="Koehrsen M."/>
            <person name="Engels R."/>
            <person name="Montgomery P."/>
            <person name="Pearson M."/>
            <person name="Howarth C."/>
            <person name="Larson L."/>
            <person name="White J."/>
            <person name="O'Leary S."/>
            <person name="Kodira C."/>
            <person name="Zeng Q."/>
            <person name="Yandava C."/>
            <person name="Alvarado L."/>
            <person name="Kistler C."/>
            <person name="Shim W.-B."/>
            <person name="Kang S."/>
            <person name="Woloshuk C."/>
        </authorList>
    </citation>
    <scope>NUCLEOTIDE SEQUENCE</scope>
    <source>
        <strain evidence="1">4287</strain>
    </source>
</reference>
<dbReference type="KEGG" id="fox:FOXG_18842"/>
<evidence type="ECO:0000313" key="2">
    <source>
        <dbReference type="Proteomes" id="UP000009097"/>
    </source>
</evidence>
<dbReference type="RefSeq" id="XP_018239266.1">
    <property type="nucleotide sequence ID" value="XM_018398978.1"/>
</dbReference>
<reference evidence="1" key="2">
    <citation type="journal article" date="2010" name="Nature">
        <title>Comparative genomics reveals mobile pathogenicity chromosomes in Fusarium.</title>
        <authorList>
            <person name="Ma L.J."/>
            <person name="van der Does H.C."/>
            <person name="Borkovich K.A."/>
            <person name="Coleman J.J."/>
            <person name="Daboussi M.J."/>
            <person name="Di Pietro A."/>
            <person name="Dufresne M."/>
            <person name="Freitag M."/>
            <person name="Grabherr M."/>
            <person name="Henrissat B."/>
            <person name="Houterman P.M."/>
            <person name="Kang S."/>
            <person name="Shim W.B."/>
            <person name="Woloshuk C."/>
            <person name="Xie X."/>
            <person name="Xu J.R."/>
            <person name="Antoniw J."/>
            <person name="Baker S.E."/>
            <person name="Bluhm B.H."/>
            <person name="Breakspear A."/>
            <person name="Brown D.W."/>
            <person name="Butchko R.A."/>
            <person name="Chapman S."/>
            <person name="Coulson R."/>
            <person name="Coutinho P.M."/>
            <person name="Danchin E.G."/>
            <person name="Diener A."/>
            <person name="Gale L.R."/>
            <person name="Gardiner D.M."/>
            <person name="Goff S."/>
            <person name="Hammond-Kosack K.E."/>
            <person name="Hilburn K."/>
            <person name="Hua-Van A."/>
            <person name="Jonkers W."/>
            <person name="Kazan K."/>
            <person name="Kodira C.D."/>
            <person name="Koehrsen M."/>
            <person name="Kumar L."/>
            <person name="Lee Y.H."/>
            <person name="Li L."/>
            <person name="Manners J.M."/>
            <person name="Miranda-Saavedra D."/>
            <person name="Mukherjee M."/>
            <person name="Park G."/>
            <person name="Park J."/>
            <person name="Park S.Y."/>
            <person name="Proctor R.H."/>
            <person name="Regev A."/>
            <person name="Ruiz-Roldan M.C."/>
            <person name="Sain D."/>
            <person name="Sakthikumar S."/>
            <person name="Sykes S."/>
            <person name="Schwartz D.C."/>
            <person name="Turgeon B.G."/>
            <person name="Wapinski I."/>
            <person name="Yoder O."/>
            <person name="Young S."/>
            <person name="Zeng Q."/>
            <person name="Zhou S."/>
            <person name="Galagan J."/>
            <person name="Cuomo C.A."/>
            <person name="Kistler H.C."/>
            <person name="Rep M."/>
        </authorList>
    </citation>
    <scope>NUCLEOTIDE SEQUENCE [LARGE SCALE GENOMIC DNA]</scope>
    <source>
        <strain evidence="1">4287</strain>
    </source>
</reference>
<proteinExistence type="predicted"/>
<gene>
    <name evidence="1" type="ORF">FOXG_18842</name>
</gene>
<organism evidence="1 2">
    <name type="scientific">Fusarium oxysporum f. sp. lycopersici (strain 4287 / CBS 123668 / FGSC 9935 / NRRL 34936)</name>
    <name type="common">Fusarium vascular wilt of tomato</name>
    <dbReference type="NCBI Taxonomy" id="426428"/>
    <lineage>
        <taxon>Eukaryota</taxon>
        <taxon>Fungi</taxon>
        <taxon>Dikarya</taxon>
        <taxon>Ascomycota</taxon>
        <taxon>Pezizomycotina</taxon>
        <taxon>Sordariomycetes</taxon>
        <taxon>Hypocreomycetidae</taxon>
        <taxon>Hypocreales</taxon>
        <taxon>Nectriaceae</taxon>
        <taxon>Fusarium</taxon>
        <taxon>Fusarium oxysporum species complex</taxon>
    </lineage>
</organism>
<accession>A0A0J9USL3</accession>
<dbReference type="EMBL" id="DS231699">
    <property type="protein sequence ID" value="KNB01221.1"/>
    <property type="molecule type" value="Genomic_DNA"/>
</dbReference>
<dbReference type="Proteomes" id="UP000009097">
    <property type="component" value="Unassembled WGS sequence"/>
</dbReference>
<dbReference type="AlphaFoldDB" id="A0A0J9USL3"/>
<evidence type="ECO:0000313" key="1">
    <source>
        <dbReference type="EMBL" id="KNB01221.1"/>
    </source>
</evidence>
<protein>
    <submittedName>
        <fullName evidence="1">Uncharacterized protein</fullName>
    </submittedName>
</protein>
<sequence length="44" mass="4929">MSKLAILITISLKPAQAYILFITAHRYSISRWRGVPVQGTRSPS</sequence>
<dbReference type="GeneID" id="28959548"/>
<dbReference type="VEuPathDB" id="FungiDB:FOXG_18842"/>